<name>A0ABX8RMQ6_NOCIO</name>
<keyword evidence="3" id="KW-1185">Reference proteome</keyword>
<evidence type="ECO:0000313" key="3">
    <source>
        <dbReference type="Proteomes" id="UP000694257"/>
    </source>
</evidence>
<evidence type="ECO:0000256" key="1">
    <source>
        <dbReference type="SAM" id="SignalP"/>
    </source>
</evidence>
<feature type="signal peptide" evidence="1">
    <location>
        <begin position="1"/>
        <end position="30"/>
    </location>
</feature>
<evidence type="ECO:0008006" key="4">
    <source>
        <dbReference type="Google" id="ProtNLM"/>
    </source>
</evidence>
<reference evidence="2 3" key="1">
    <citation type="submission" date="2021-07" db="EMBL/GenBank/DDBJ databases">
        <title>Whole Genome Sequence of Nocardia Iowensis.</title>
        <authorList>
            <person name="Lamm A."/>
            <person name="Collins-Fairclough A.M."/>
            <person name="Bunk B."/>
            <person name="Sproer C."/>
        </authorList>
    </citation>
    <scope>NUCLEOTIDE SEQUENCE [LARGE SCALE GENOMIC DNA]</scope>
    <source>
        <strain evidence="2 3">NRRL 5646</strain>
    </source>
</reference>
<accession>A0ABX8RMQ6</accession>
<proteinExistence type="predicted"/>
<sequence length="148" mass="15039">MQYRKSLLRNTIAVSALLGAVTVCAAPASAAPPSASFGVTYSLGDVCVGQLQSGISADGSGSARFGLSWVKATPTFGSPCGVTVFANWRNLDTGAAGTVPAPISDNTAWNQPPATIFVNVPTGPGRISVTVTTDRPHLAIAPIEIQVA</sequence>
<gene>
    <name evidence="2" type="ORF">KV110_37120</name>
</gene>
<dbReference type="Proteomes" id="UP000694257">
    <property type="component" value="Chromosome"/>
</dbReference>
<keyword evidence="1" id="KW-0732">Signal</keyword>
<organism evidence="2 3">
    <name type="scientific">Nocardia iowensis</name>
    <dbReference type="NCBI Taxonomy" id="204891"/>
    <lineage>
        <taxon>Bacteria</taxon>
        <taxon>Bacillati</taxon>
        <taxon>Actinomycetota</taxon>
        <taxon>Actinomycetes</taxon>
        <taxon>Mycobacteriales</taxon>
        <taxon>Nocardiaceae</taxon>
        <taxon>Nocardia</taxon>
    </lineage>
</organism>
<feature type="chain" id="PRO_5046956452" description="Secreted protein" evidence="1">
    <location>
        <begin position="31"/>
        <end position="148"/>
    </location>
</feature>
<protein>
    <recommendedName>
        <fullName evidence="4">Secreted protein</fullName>
    </recommendedName>
</protein>
<dbReference type="EMBL" id="CP078145">
    <property type="protein sequence ID" value="QXN90925.1"/>
    <property type="molecule type" value="Genomic_DNA"/>
</dbReference>
<evidence type="ECO:0000313" key="2">
    <source>
        <dbReference type="EMBL" id="QXN90925.1"/>
    </source>
</evidence>
<dbReference type="RefSeq" id="WP_218471789.1">
    <property type="nucleotide sequence ID" value="NZ_BAABJN010000012.1"/>
</dbReference>